<dbReference type="EMBL" id="QLUW01000001">
    <property type="protein sequence ID" value="RAP77785.1"/>
    <property type="molecule type" value="Genomic_DNA"/>
</dbReference>
<dbReference type="Gene3D" id="1.10.357.10">
    <property type="entry name" value="Tetracycline Repressor, domain 2"/>
    <property type="match status" value="1"/>
</dbReference>
<dbReference type="PANTHER" id="PTHR43479">
    <property type="entry name" value="ACREF/ENVCD OPERON REPRESSOR-RELATED"/>
    <property type="match status" value="1"/>
</dbReference>
<dbReference type="GO" id="GO:0003677">
    <property type="term" value="F:DNA binding"/>
    <property type="evidence" value="ECO:0007669"/>
    <property type="project" value="UniProtKB-UniRule"/>
</dbReference>
<reference evidence="4 5" key="1">
    <citation type="submission" date="2018-06" db="EMBL/GenBank/DDBJ databases">
        <title>Paenibacillus montanisoli sp. nov., isolated from mountain area soil.</title>
        <authorList>
            <person name="Wu M."/>
        </authorList>
    </citation>
    <scope>NUCLEOTIDE SEQUENCE [LARGE SCALE GENOMIC DNA]</scope>
    <source>
        <strain evidence="4 5">RA17</strain>
    </source>
</reference>
<evidence type="ECO:0000259" key="3">
    <source>
        <dbReference type="PROSITE" id="PS50977"/>
    </source>
</evidence>
<dbReference type="PRINTS" id="PR00455">
    <property type="entry name" value="HTHTETR"/>
</dbReference>
<dbReference type="Proteomes" id="UP000249260">
    <property type="component" value="Unassembled WGS sequence"/>
</dbReference>
<dbReference type="InterPro" id="IPR009057">
    <property type="entry name" value="Homeodomain-like_sf"/>
</dbReference>
<keyword evidence="5" id="KW-1185">Reference proteome</keyword>
<evidence type="ECO:0000313" key="5">
    <source>
        <dbReference type="Proteomes" id="UP000249260"/>
    </source>
</evidence>
<feature type="domain" description="HTH tetR-type" evidence="3">
    <location>
        <begin position="8"/>
        <end position="68"/>
    </location>
</feature>
<dbReference type="PROSITE" id="PS50977">
    <property type="entry name" value="HTH_TETR_2"/>
    <property type="match status" value="1"/>
</dbReference>
<dbReference type="AlphaFoldDB" id="A0A328UA39"/>
<name>A0A328UA39_9BACL</name>
<proteinExistence type="predicted"/>
<dbReference type="Pfam" id="PF00440">
    <property type="entry name" value="TetR_N"/>
    <property type="match status" value="1"/>
</dbReference>
<protein>
    <submittedName>
        <fullName evidence="4">TetR/AcrR family transcriptional regulator</fullName>
    </submittedName>
</protein>
<gene>
    <name evidence="4" type="ORF">DL346_04830</name>
</gene>
<keyword evidence="1 2" id="KW-0238">DNA-binding</keyword>
<dbReference type="SUPFAM" id="SSF48498">
    <property type="entry name" value="Tetracyclin repressor-like, C-terminal domain"/>
    <property type="match status" value="1"/>
</dbReference>
<comment type="caution">
    <text evidence="4">The sequence shown here is derived from an EMBL/GenBank/DDBJ whole genome shotgun (WGS) entry which is preliminary data.</text>
</comment>
<dbReference type="OrthoDB" id="9814703at2"/>
<evidence type="ECO:0000256" key="2">
    <source>
        <dbReference type="PROSITE-ProRule" id="PRU00335"/>
    </source>
</evidence>
<dbReference type="InterPro" id="IPR001647">
    <property type="entry name" value="HTH_TetR"/>
</dbReference>
<feature type="DNA-binding region" description="H-T-H motif" evidence="2">
    <location>
        <begin position="31"/>
        <end position="50"/>
    </location>
</feature>
<dbReference type="InterPro" id="IPR050624">
    <property type="entry name" value="HTH-type_Tx_Regulator"/>
</dbReference>
<sequence>MKQEERREQTTRLLLQTTKKLILEKGCASLTLKDIMERSELSKGAIFHYVKSKDELFAWVLQERLEETNKRFMNEVGQEKRAFDGPMDSIAANFHTLEDPEDVTNKVFVYLLGKEEEPAVRQALNQFYERSVLLARGWIAAGQEHGVIPETVNADSTAEMFVLISFGLRIRSTFSILSASFTAKQFTSFITGSLHSTP</sequence>
<evidence type="ECO:0000313" key="4">
    <source>
        <dbReference type="EMBL" id="RAP77785.1"/>
    </source>
</evidence>
<dbReference type="RefSeq" id="WP_112880908.1">
    <property type="nucleotide sequence ID" value="NZ_QLUW01000001.1"/>
</dbReference>
<dbReference type="PANTHER" id="PTHR43479:SF11">
    <property type="entry name" value="ACREF_ENVCD OPERON REPRESSOR-RELATED"/>
    <property type="match status" value="1"/>
</dbReference>
<evidence type="ECO:0000256" key="1">
    <source>
        <dbReference type="ARBA" id="ARBA00023125"/>
    </source>
</evidence>
<accession>A0A328UA39</accession>
<dbReference type="InterPro" id="IPR036271">
    <property type="entry name" value="Tet_transcr_reg_TetR-rel_C_sf"/>
</dbReference>
<dbReference type="SUPFAM" id="SSF46689">
    <property type="entry name" value="Homeodomain-like"/>
    <property type="match status" value="1"/>
</dbReference>
<organism evidence="4 5">
    <name type="scientific">Paenibacillus montanisoli</name>
    <dbReference type="NCBI Taxonomy" id="2081970"/>
    <lineage>
        <taxon>Bacteria</taxon>
        <taxon>Bacillati</taxon>
        <taxon>Bacillota</taxon>
        <taxon>Bacilli</taxon>
        <taxon>Bacillales</taxon>
        <taxon>Paenibacillaceae</taxon>
        <taxon>Paenibacillus</taxon>
    </lineage>
</organism>